<dbReference type="CDD" id="cd09891">
    <property type="entry name" value="NGN_Bact_1"/>
    <property type="match status" value="1"/>
</dbReference>
<organism evidence="10 11">
    <name type="scientific">Gleimia hominis</name>
    <dbReference type="NCBI Taxonomy" id="595468"/>
    <lineage>
        <taxon>Bacteria</taxon>
        <taxon>Bacillati</taxon>
        <taxon>Actinomycetota</taxon>
        <taxon>Actinomycetes</taxon>
        <taxon>Actinomycetales</taxon>
        <taxon>Actinomycetaceae</taxon>
        <taxon>Gleimia</taxon>
    </lineage>
</organism>
<dbReference type="Pfam" id="PF02357">
    <property type="entry name" value="NusG"/>
    <property type="match status" value="1"/>
</dbReference>
<feature type="domain" description="NusG-like N-terminal" evidence="9">
    <location>
        <begin position="104"/>
        <end position="213"/>
    </location>
</feature>
<evidence type="ECO:0000313" key="11">
    <source>
        <dbReference type="Proteomes" id="UP001247542"/>
    </source>
</evidence>
<gene>
    <name evidence="5 10" type="primary">nusG</name>
    <name evidence="10" type="ORF">QS713_03480</name>
</gene>
<comment type="function">
    <text evidence="5 7">Participates in transcription elongation, termination and antitermination.</text>
</comment>
<feature type="region of interest" description="Disordered" evidence="8">
    <location>
        <begin position="1"/>
        <end position="92"/>
    </location>
</feature>
<name>A0ABU3I9T3_9ACTO</name>
<sequence>MTTEETSPTPEEQAEPATSGETTAETTSNEAAAAAPSGETGAAEQSADAENAAEQSATTEPAAEPQEEKTAEAETGADSEAEADGEAEEVDPVQAKREELMYLPGDWYVIHSYSGHERRVKANLEQRITSQNMEDYIFQVEVPMETVTELTKAGKKKKVDRVRIPGYVLVRMDMNEASWRVVRDTPAVTGFVGDAYDPFPLTLDEVVSMLTPMWESKEEAQQAQDQVVTAPEITYEVGESVTVKEGPFENMPATVSSVDAAQRKVTLSIMIFERETPIELSFDQIEKID</sequence>
<evidence type="ECO:0000256" key="8">
    <source>
        <dbReference type="SAM" id="MobiDB-lite"/>
    </source>
</evidence>
<evidence type="ECO:0000256" key="7">
    <source>
        <dbReference type="RuleBase" id="RU000538"/>
    </source>
</evidence>
<evidence type="ECO:0000256" key="5">
    <source>
        <dbReference type="HAMAP-Rule" id="MF_00948"/>
    </source>
</evidence>
<dbReference type="InterPro" id="IPR001062">
    <property type="entry name" value="Transcrpt_antiterm_NusG"/>
</dbReference>
<keyword evidence="11" id="KW-1185">Reference proteome</keyword>
<dbReference type="PANTHER" id="PTHR30265">
    <property type="entry name" value="RHO-INTERACTING TRANSCRIPTION TERMINATION FACTOR NUSG"/>
    <property type="match status" value="1"/>
</dbReference>
<proteinExistence type="inferred from homology"/>
<dbReference type="InterPro" id="IPR006645">
    <property type="entry name" value="NGN-like_dom"/>
</dbReference>
<keyword evidence="1 5" id="KW-0806">Transcription termination</keyword>
<dbReference type="InterPro" id="IPR043425">
    <property type="entry name" value="NusG-like"/>
</dbReference>
<evidence type="ECO:0000256" key="4">
    <source>
        <dbReference type="ARBA" id="ARBA00023163"/>
    </source>
</evidence>
<evidence type="ECO:0000256" key="3">
    <source>
        <dbReference type="ARBA" id="ARBA00023015"/>
    </source>
</evidence>
<dbReference type="InterPro" id="IPR014722">
    <property type="entry name" value="Rib_uL2_dom2"/>
</dbReference>
<dbReference type="NCBIfam" id="TIGR00922">
    <property type="entry name" value="nusG"/>
    <property type="match status" value="1"/>
</dbReference>
<dbReference type="EMBL" id="JASXSX010000001">
    <property type="protein sequence ID" value="MDT3767126.1"/>
    <property type="molecule type" value="Genomic_DNA"/>
</dbReference>
<dbReference type="Gene3D" id="2.30.30.30">
    <property type="match status" value="1"/>
</dbReference>
<comment type="caution">
    <text evidence="10">The sequence shown here is derived from an EMBL/GenBank/DDBJ whole genome shotgun (WGS) entry which is preliminary data.</text>
</comment>
<evidence type="ECO:0000259" key="9">
    <source>
        <dbReference type="SMART" id="SM00738"/>
    </source>
</evidence>
<dbReference type="CDD" id="cd06091">
    <property type="entry name" value="KOW_NusG"/>
    <property type="match status" value="1"/>
</dbReference>
<feature type="compositionally biased region" description="Low complexity" evidence="8">
    <location>
        <begin position="1"/>
        <end position="64"/>
    </location>
</feature>
<dbReference type="HAMAP" id="MF_00948">
    <property type="entry name" value="NusG"/>
    <property type="match status" value="1"/>
</dbReference>
<evidence type="ECO:0000256" key="6">
    <source>
        <dbReference type="NCBIfam" id="TIGR00922"/>
    </source>
</evidence>
<protein>
    <recommendedName>
        <fullName evidence="5 6">Transcription termination/antitermination protein NusG</fullName>
    </recommendedName>
</protein>
<keyword evidence="2 5" id="KW-0889">Transcription antitermination</keyword>
<keyword evidence="3 5" id="KW-0805">Transcription regulation</keyword>
<dbReference type="RefSeq" id="WP_313272471.1">
    <property type="nucleotide sequence ID" value="NZ_JASXSX010000001.1"/>
</dbReference>
<feature type="compositionally biased region" description="Acidic residues" evidence="8">
    <location>
        <begin position="75"/>
        <end position="91"/>
    </location>
</feature>
<dbReference type="Gene3D" id="3.30.70.940">
    <property type="entry name" value="NusG, N-terminal domain"/>
    <property type="match status" value="1"/>
</dbReference>
<evidence type="ECO:0000313" key="10">
    <source>
        <dbReference type="EMBL" id="MDT3767126.1"/>
    </source>
</evidence>
<dbReference type="PRINTS" id="PR00338">
    <property type="entry name" value="NUSGTNSCPFCT"/>
</dbReference>
<dbReference type="PANTHER" id="PTHR30265:SF2">
    <property type="entry name" value="TRANSCRIPTION TERMINATION_ANTITERMINATION PROTEIN NUSG"/>
    <property type="match status" value="1"/>
</dbReference>
<dbReference type="SUPFAM" id="SSF82679">
    <property type="entry name" value="N-utilization substance G protein NusG, N-terminal domain"/>
    <property type="match status" value="1"/>
</dbReference>
<dbReference type="InterPro" id="IPR036735">
    <property type="entry name" value="NGN_dom_sf"/>
</dbReference>
<reference evidence="10 11" key="1">
    <citation type="submission" date="2023-06" db="EMBL/GenBank/DDBJ databases">
        <title>Draft genome sequence of Gleimia hominis type strain CCUG 57540T.</title>
        <authorList>
            <person name="Salva-Serra F."/>
            <person name="Cardew S."/>
            <person name="Jensie Markopoulos S."/>
            <person name="Ohlen M."/>
            <person name="Inganas E."/>
            <person name="Svensson-Stadler L."/>
            <person name="Moore E.R.B."/>
        </authorList>
    </citation>
    <scope>NUCLEOTIDE SEQUENCE [LARGE SCALE GENOMIC DNA]</scope>
    <source>
        <strain evidence="10 11">CCUG 57540</strain>
    </source>
</reference>
<evidence type="ECO:0000256" key="1">
    <source>
        <dbReference type="ARBA" id="ARBA00022472"/>
    </source>
</evidence>
<dbReference type="InterPro" id="IPR008991">
    <property type="entry name" value="Translation_prot_SH3-like_sf"/>
</dbReference>
<dbReference type="InterPro" id="IPR047050">
    <property type="entry name" value="NGN"/>
</dbReference>
<keyword evidence="4 5" id="KW-0804">Transcription</keyword>
<accession>A0ABU3I9T3</accession>
<dbReference type="SUPFAM" id="SSF50104">
    <property type="entry name" value="Translation proteins SH3-like domain"/>
    <property type="match status" value="1"/>
</dbReference>
<dbReference type="SMART" id="SM00738">
    <property type="entry name" value="NGN"/>
    <property type="match status" value="1"/>
</dbReference>
<dbReference type="Proteomes" id="UP001247542">
    <property type="component" value="Unassembled WGS sequence"/>
</dbReference>
<comment type="similarity">
    <text evidence="5 7">Belongs to the NusG family.</text>
</comment>
<evidence type="ECO:0000256" key="2">
    <source>
        <dbReference type="ARBA" id="ARBA00022814"/>
    </source>
</evidence>